<dbReference type="EMBL" id="MU393473">
    <property type="protein sequence ID" value="KAI4865332.1"/>
    <property type="molecule type" value="Genomic_DNA"/>
</dbReference>
<evidence type="ECO:0000313" key="2">
    <source>
        <dbReference type="Proteomes" id="UP001497700"/>
    </source>
</evidence>
<accession>A0ACB9Z1G6</accession>
<organism evidence="1 2">
    <name type="scientific">Hypoxylon rubiginosum</name>
    <dbReference type="NCBI Taxonomy" id="110542"/>
    <lineage>
        <taxon>Eukaryota</taxon>
        <taxon>Fungi</taxon>
        <taxon>Dikarya</taxon>
        <taxon>Ascomycota</taxon>
        <taxon>Pezizomycotina</taxon>
        <taxon>Sordariomycetes</taxon>
        <taxon>Xylariomycetidae</taxon>
        <taxon>Xylariales</taxon>
        <taxon>Hypoxylaceae</taxon>
        <taxon>Hypoxylon</taxon>
    </lineage>
</organism>
<keyword evidence="2" id="KW-1185">Reference proteome</keyword>
<proteinExistence type="predicted"/>
<comment type="caution">
    <text evidence="1">The sequence shown here is derived from an EMBL/GenBank/DDBJ whole genome shotgun (WGS) entry which is preliminary data.</text>
</comment>
<sequence>MKATFASPLTALFLPALTTTVSADPSPDYSRQPISASCMTIALKDNHVLSATCLAPSSSGSSAGPSYASSDLELDGCLANYAGDLSWPAGDGGGGGFSSTCDDCYLDGSAGTTLTCECGRGGDEGGTKRSTWDLDDWKYVQNTRGVLTCSYDDKP</sequence>
<gene>
    <name evidence="1" type="ORF">F4820DRAFT_469862</name>
</gene>
<protein>
    <submittedName>
        <fullName evidence="1">Uncharacterized protein</fullName>
    </submittedName>
</protein>
<name>A0ACB9Z1G6_9PEZI</name>
<evidence type="ECO:0000313" key="1">
    <source>
        <dbReference type="EMBL" id="KAI4865332.1"/>
    </source>
</evidence>
<dbReference type="Proteomes" id="UP001497700">
    <property type="component" value="Unassembled WGS sequence"/>
</dbReference>
<reference evidence="1 2" key="1">
    <citation type="journal article" date="2022" name="New Phytol.">
        <title>Ecological generalism drives hyperdiversity of secondary metabolite gene clusters in xylarialean endophytes.</title>
        <authorList>
            <person name="Franco M.E.E."/>
            <person name="Wisecaver J.H."/>
            <person name="Arnold A.E."/>
            <person name="Ju Y.M."/>
            <person name="Slot J.C."/>
            <person name="Ahrendt S."/>
            <person name="Moore L.P."/>
            <person name="Eastman K.E."/>
            <person name="Scott K."/>
            <person name="Konkel Z."/>
            <person name="Mondo S.J."/>
            <person name="Kuo A."/>
            <person name="Hayes R.D."/>
            <person name="Haridas S."/>
            <person name="Andreopoulos B."/>
            <person name="Riley R."/>
            <person name="LaButti K."/>
            <person name="Pangilinan J."/>
            <person name="Lipzen A."/>
            <person name="Amirebrahimi M."/>
            <person name="Yan J."/>
            <person name="Adam C."/>
            <person name="Keymanesh K."/>
            <person name="Ng V."/>
            <person name="Louie K."/>
            <person name="Northen T."/>
            <person name="Drula E."/>
            <person name="Henrissat B."/>
            <person name="Hsieh H.M."/>
            <person name="Youens-Clark K."/>
            <person name="Lutzoni F."/>
            <person name="Miadlikowska J."/>
            <person name="Eastwood D.C."/>
            <person name="Hamelin R.C."/>
            <person name="Grigoriev I.V."/>
            <person name="U'Ren J.M."/>
        </authorList>
    </citation>
    <scope>NUCLEOTIDE SEQUENCE [LARGE SCALE GENOMIC DNA]</scope>
    <source>
        <strain evidence="1 2">CBS 119005</strain>
    </source>
</reference>